<gene>
    <name evidence="2" type="ORF">DW007_02010</name>
</gene>
<evidence type="ECO:0000313" key="3">
    <source>
        <dbReference type="Proteomes" id="UP000285201"/>
    </source>
</evidence>
<protein>
    <submittedName>
        <fullName evidence="2">Uncharacterized protein</fullName>
    </submittedName>
</protein>
<proteinExistence type="predicted"/>
<accession>A0A415MDV1</accession>
<sequence>MMINRQRMVYMMMKWFFPSIGYGAIEGFSNPGLEMFKGEPIKAMAREIIQNSLDAVNNLDKPVYIEFENSYRKLSDFPGIESMREIIGKCREFWRGQNDEKTMKFIAEADKRLNSSGIFVLRVSDYNTTGVKGAFSSENEITPWKSLVQGNAFSVKNSDSAGGSYGIGKAAPFVVSKLQTVFYRTYDTDGVKAAQGVTHLTSFSDPSMALPGEDSRRCSTGYYSINNQNVPFEVIDELEKINVRTEYGTDLFIPAFDFASGKNDWTDDIIIEILDNFLYAIYSEKLVVKVDKKRVDKVSLARHIDRLMPKTKHASYFYNVIREDNNDVIEEKYKLYSYGYLRLRLLYKSDLNKKVLVVRNSGMKITDIKGLPKGISYTGFLELQGESVNEFFRRMENPQHNMWEPERHEDPQLAKKLKKEVEGWVKDTIGRKIEEISGAEMDIDVGSIFNTSENINYNSISDVNKKENVTDTIESVSLVEQERKDNTLKIKDIGEQSEETDKKMISGFIDDSGNSIGHRHRSGGKREASPTGRRGYLSEKGPDKMYDNSTSSIKNGGKREVEVSARFISKKEGLNRLILIAKEDINTGEIEIVSTGENGKILPIYVDIAMGLNVECEALDGHIKIKNVKANDKVKIDFYIKGGKNYAMGVRAYGN</sequence>
<dbReference type="EMBL" id="QROY01000002">
    <property type="protein sequence ID" value="RHL70945.1"/>
    <property type="molecule type" value="Genomic_DNA"/>
</dbReference>
<reference evidence="2 3" key="1">
    <citation type="submission" date="2018-08" db="EMBL/GenBank/DDBJ databases">
        <title>A genome reference for cultivated species of the human gut microbiota.</title>
        <authorList>
            <person name="Zou Y."/>
            <person name="Xue W."/>
            <person name="Luo G."/>
        </authorList>
    </citation>
    <scope>NUCLEOTIDE SEQUENCE [LARGE SCALE GENOMIC DNA]</scope>
    <source>
        <strain evidence="2 3">AF36-7BH</strain>
    </source>
</reference>
<feature type="compositionally biased region" description="Basic and acidic residues" evidence="1">
    <location>
        <begin position="536"/>
        <end position="546"/>
    </location>
</feature>
<organism evidence="2 3">
    <name type="scientific">Lachnospira eligens</name>
    <dbReference type="NCBI Taxonomy" id="39485"/>
    <lineage>
        <taxon>Bacteria</taxon>
        <taxon>Bacillati</taxon>
        <taxon>Bacillota</taxon>
        <taxon>Clostridia</taxon>
        <taxon>Lachnospirales</taxon>
        <taxon>Lachnospiraceae</taxon>
        <taxon>Lachnospira</taxon>
    </lineage>
</organism>
<dbReference type="AlphaFoldDB" id="A0A415MDV1"/>
<feature type="region of interest" description="Disordered" evidence="1">
    <location>
        <begin position="507"/>
        <end position="557"/>
    </location>
</feature>
<comment type="caution">
    <text evidence="2">The sequence shown here is derived from an EMBL/GenBank/DDBJ whole genome shotgun (WGS) entry which is preliminary data.</text>
</comment>
<evidence type="ECO:0000313" key="2">
    <source>
        <dbReference type="EMBL" id="RHL70945.1"/>
    </source>
</evidence>
<name>A0A415MDV1_9FIRM</name>
<evidence type="ECO:0000256" key="1">
    <source>
        <dbReference type="SAM" id="MobiDB-lite"/>
    </source>
</evidence>
<dbReference type="Proteomes" id="UP000285201">
    <property type="component" value="Unassembled WGS sequence"/>
</dbReference>